<protein>
    <submittedName>
        <fullName evidence="2 3">Uncharacterized protein</fullName>
    </submittedName>
</protein>
<dbReference type="Gramene" id="Pp3c17_9240V3.1">
    <property type="protein sequence ID" value="Pp3c17_9240V3.1"/>
    <property type="gene ID" value="Pp3c17_9240"/>
</dbReference>
<dbReference type="InParanoid" id="A0A2K1J391"/>
<gene>
    <name evidence="2" type="ORF">PHYPA_021841</name>
</gene>
<proteinExistence type="predicted"/>
<reference evidence="2 4" key="1">
    <citation type="journal article" date="2008" name="Science">
        <title>The Physcomitrella genome reveals evolutionary insights into the conquest of land by plants.</title>
        <authorList>
            <person name="Rensing S."/>
            <person name="Lang D."/>
            <person name="Zimmer A."/>
            <person name="Terry A."/>
            <person name="Salamov A."/>
            <person name="Shapiro H."/>
            <person name="Nishiyama T."/>
            <person name="Perroud P.-F."/>
            <person name="Lindquist E."/>
            <person name="Kamisugi Y."/>
            <person name="Tanahashi T."/>
            <person name="Sakakibara K."/>
            <person name="Fujita T."/>
            <person name="Oishi K."/>
            <person name="Shin-I T."/>
            <person name="Kuroki Y."/>
            <person name="Toyoda A."/>
            <person name="Suzuki Y."/>
            <person name="Hashimoto A."/>
            <person name="Yamaguchi K."/>
            <person name="Sugano A."/>
            <person name="Kohara Y."/>
            <person name="Fujiyama A."/>
            <person name="Anterola A."/>
            <person name="Aoki S."/>
            <person name="Ashton N."/>
            <person name="Barbazuk W.B."/>
            <person name="Barker E."/>
            <person name="Bennetzen J."/>
            <person name="Bezanilla M."/>
            <person name="Blankenship R."/>
            <person name="Cho S.H."/>
            <person name="Dutcher S."/>
            <person name="Estelle M."/>
            <person name="Fawcett J.A."/>
            <person name="Gundlach H."/>
            <person name="Hanada K."/>
            <person name="Heyl A."/>
            <person name="Hicks K.A."/>
            <person name="Hugh J."/>
            <person name="Lohr M."/>
            <person name="Mayer K."/>
            <person name="Melkozernov A."/>
            <person name="Murata T."/>
            <person name="Nelson D."/>
            <person name="Pils B."/>
            <person name="Prigge M."/>
            <person name="Reiss B."/>
            <person name="Renner T."/>
            <person name="Rombauts S."/>
            <person name="Rushton P."/>
            <person name="Sanderfoot A."/>
            <person name="Schween G."/>
            <person name="Shiu S.-H."/>
            <person name="Stueber K."/>
            <person name="Theodoulou F.L."/>
            <person name="Tu H."/>
            <person name="Van de Peer Y."/>
            <person name="Verrier P.J."/>
            <person name="Waters E."/>
            <person name="Wood A."/>
            <person name="Yang L."/>
            <person name="Cove D."/>
            <person name="Cuming A."/>
            <person name="Hasebe M."/>
            <person name="Lucas S."/>
            <person name="Mishler D.B."/>
            <person name="Reski R."/>
            <person name="Grigoriev I."/>
            <person name="Quatrano R.S."/>
            <person name="Boore J.L."/>
        </authorList>
    </citation>
    <scope>NUCLEOTIDE SEQUENCE [LARGE SCALE GENOMIC DNA]</scope>
    <source>
        <strain evidence="3 4">cv. Gransden 2004</strain>
    </source>
</reference>
<dbReference type="EnsemblPlants" id="Pp3c17_9240V3.1">
    <property type="protein sequence ID" value="Pp3c17_9240V3.1"/>
    <property type="gene ID" value="Pp3c17_9240"/>
</dbReference>
<dbReference type="AlphaFoldDB" id="A0A2K1J391"/>
<reference evidence="3" key="3">
    <citation type="submission" date="2020-12" db="UniProtKB">
        <authorList>
            <consortium name="EnsemblPlants"/>
        </authorList>
    </citation>
    <scope>IDENTIFICATION</scope>
</reference>
<keyword evidence="4" id="KW-1185">Reference proteome</keyword>
<feature type="compositionally biased region" description="Polar residues" evidence="1">
    <location>
        <begin position="46"/>
        <end position="60"/>
    </location>
</feature>
<reference evidence="2 4" key="2">
    <citation type="journal article" date="2018" name="Plant J.">
        <title>The Physcomitrella patens chromosome-scale assembly reveals moss genome structure and evolution.</title>
        <authorList>
            <person name="Lang D."/>
            <person name="Ullrich K.K."/>
            <person name="Murat F."/>
            <person name="Fuchs J."/>
            <person name="Jenkins J."/>
            <person name="Haas F.B."/>
            <person name="Piednoel M."/>
            <person name="Gundlach H."/>
            <person name="Van Bel M."/>
            <person name="Meyberg R."/>
            <person name="Vives C."/>
            <person name="Morata J."/>
            <person name="Symeonidi A."/>
            <person name="Hiss M."/>
            <person name="Muchero W."/>
            <person name="Kamisugi Y."/>
            <person name="Saleh O."/>
            <person name="Blanc G."/>
            <person name="Decker E.L."/>
            <person name="van Gessel N."/>
            <person name="Grimwood J."/>
            <person name="Hayes R.D."/>
            <person name="Graham S.W."/>
            <person name="Gunter L.E."/>
            <person name="McDaniel S.F."/>
            <person name="Hoernstein S.N.W."/>
            <person name="Larsson A."/>
            <person name="Li F.W."/>
            <person name="Perroud P.F."/>
            <person name="Phillips J."/>
            <person name="Ranjan P."/>
            <person name="Rokshar D.S."/>
            <person name="Rothfels C.J."/>
            <person name="Schneider L."/>
            <person name="Shu S."/>
            <person name="Stevenson D.W."/>
            <person name="Thummler F."/>
            <person name="Tillich M."/>
            <person name="Villarreal Aguilar J.C."/>
            <person name="Widiez T."/>
            <person name="Wong G.K."/>
            <person name="Wymore A."/>
            <person name="Zhang Y."/>
            <person name="Zimmer A.D."/>
            <person name="Quatrano R.S."/>
            <person name="Mayer K.F.X."/>
            <person name="Goodstein D."/>
            <person name="Casacuberta J.M."/>
            <person name="Vandepoele K."/>
            <person name="Reski R."/>
            <person name="Cuming A.C."/>
            <person name="Tuskan G.A."/>
            <person name="Maumus F."/>
            <person name="Salse J."/>
            <person name="Schmutz J."/>
            <person name="Rensing S.A."/>
        </authorList>
    </citation>
    <scope>NUCLEOTIDE SEQUENCE [LARGE SCALE GENOMIC DNA]</scope>
    <source>
        <strain evidence="3 4">cv. Gransden 2004</strain>
    </source>
</reference>
<dbReference type="Proteomes" id="UP000006727">
    <property type="component" value="Chromosome 17"/>
</dbReference>
<evidence type="ECO:0000313" key="4">
    <source>
        <dbReference type="Proteomes" id="UP000006727"/>
    </source>
</evidence>
<feature type="region of interest" description="Disordered" evidence="1">
    <location>
        <begin position="31"/>
        <end position="106"/>
    </location>
</feature>
<feature type="compositionally biased region" description="Basic and acidic residues" evidence="1">
    <location>
        <begin position="61"/>
        <end position="78"/>
    </location>
</feature>
<evidence type="ECO:0000256" key="1">
    <source>
        <dbReference type="SAM" id="MobiDB-lite"/>
    </source>
</evidence>
<organism evidence="2">
    <name type="scientific">Physcomitrium patens</name>
    <name type="common">Spreading-leaved earth moss</name>
    <name type="synonym">Physcomitrella patens</name>
    <dbReference type="NCBI Taxonomy" id="3218"/>
    <lineage>
        <taxon>Eukaryota</taxon>
        <taxon>Viridiplantae</taxon>
        <taxon>Streptophyta</taxon>
        <taxon>Embryophyta</taxon>
        <taxon>Bryophyta</taxon>
        <taxon>Bryophytina</taxon>
        <taxon>Bryopsida</taxon>
        <taxon>Funariidae</taxon>
        <taxon>Funariales</taxon>
        <taxon>Funariaceae</taxon>
        <taxon>Physcomitrium</taxon>
    </lineage>
</organism>
<evidence type="ECO:0000313" key="2">
    <source>
        <dbReference type="EMBL" id="PNR35991.1"/>
    </source>
</evidence>
<accession>A0A2K1J391</accession>
<evidence type="ECO:0000313" key="3">
    <source>
        <dbReference type="EnsemblPlants" id="Pp3c17_9240V3.1"/>
    </source>
</evidence>
<name>A0A2K1J391_PHYPA</name>
<sequence>MLAFQVEKTEYFIGIRARLVGTSHPQVEVQGAGVQELPPVPELQKTGYSLSEESTNFKQSEGSDRRNARGEDSFKGDQDISPEGNLVNMAQTSKESEPKVTVSLSDHMKLVKEEEAKERELWMEAKGLDKGTLPKIPAPKKWSDVEMSTKWAYDKRLYK</sequence>
<dbReference type="EMBL" id="ABEU02000017">
    <property type="protein sequence ID" value="PNR35991.1"/>
    <property type="molecule type" value="Genomic_DNA"/>
</dbReference>